<evidence type="ECO:0000313" key="5">
    <source>
        <dbReference type="Proteomes" id="UP000003986"/>
    </source>
</evidence>
<dbReference type="GO" id="GO:0008757">
    <property type="term" value="F:S-adenosylmethionine-dependent methyltransferase activity"/>
    <property type="evidence" value="ECO:0007669"/>
    <property type="project" value="TreeGrafter"/>
</dbReference>
<evidence type="ECO:0000256" key="1">
    <source>
        <dbReference type="ARBA" id="ARBA00022603"/>
    </source>
</evidence>
<dbReference type="InterPro" id="IPR002935">
    <property type="entry name" value="SAM_O-MeTrfase"/>
</dbReference>
<evidence type="ECO:0000313" key="4">
    <source>
        <dbReference type="EMBL" id="EFE74754.2"/>
    </source>
</evidence>
<dbReference type="AlphaFoldDB" id="D6AEM8"/>
<dbReference type="PANTHER" id="PTHR10509:SF14">
    <property type="entry name" value="CAFFEOYL-COA O-METHYLTRANSFERASE 3-RELATED"/>
    <property type="match status" value="1"/>
</dbReference>
<accession>D6AEM8</accession>
<dbReference type="GO" id="GO:0032259">
    <property type="term" value="P:methylation"/>
    <property type="evidence" value="ECO:0007669"/>
    <property type="project" value="UniProtKB-KW"/>
</dbReference>
<reference evidence="5" key="2">
    <citation type="submission" date="2008-12" db="EMBL/GenBank/DDBJ databases">
        <title>Annotation of Streptomyces roseosporus strain NRRL 15998.</title>
        <authorList>
            <consortium name="The Broad Institute Genome Sequencing Platform"/>
            <consortium name="Broad Institute Microbial Sequencing Center"/>
            <person name="Fischbach M."/>
            <person name="Ward D."/>
            <person name="Young S."/>
            <person name="Kodira C.D."/>
            <person name="Zeng Q."/>
            <person name="Koehrsen M."/>
            <person name="Godfrey P."/>
            <person name="Alvarado L."/>
            <person name="Berlin A.M."/>
            <person name="Borenstein D."/>
            <person name="Chen Z."/>
            <person name="Engels R."/>
            <person name="Freedman E."/>
            <person name="Gellesch M."/>
            <person name="Goldberg J."/>
            <person name="Griggs A."/>
            <person name="Gujja S."/>
            <person name="Heiman D.I."/>
            <person name="Hepburn T.A."/>
            <person name="Howarth C."/>
            <person name="Jen D."/>
            <person name="Larson L."/>
            <person name="Lewis B."/>
            <person name="Mehta T."/>
            <person name="Park D."/>
            <person name="Pearson M."/>
            <person name="Roberts A."/>
            <person name="Saif S."/>
            <person name="Shea T.D."/>
            <person name="Shenoy N."/>
            <person name="Sisk P."/>
            <person name="Stolte C."/>
            <person name="Sykes S.N."/>
            <person name="Walk T."/>
            <person name="White J."/>
            <person name="Yandava C."/>
            <person name="Straight P."/>
            <person name="Clardy J."/>
            <person name="Hung D."/>
            <person name="Kolter R."/>
            <person name="Mekalanos J."/>
            <person name="Walker S."/>
            <person name="Walsh C.T."/>
            <person name="Wieland B.L.C."/>
            <person name="Ilzarbe M."/>
            <person name="Galagan J."/>
            <person name="Nusbaum C."/>
            <person name="Birren B."/>
        </authorList>
    </citation>
    <scope>NUCLEOTIDE SEQUENCE [LARGE SCALE GENOMIC DNA]</scope>
    <source>
        <strain evidence="5">NRRL 15998</strain>
    </source>
</reference>
<dbReference type="SUPFAM" id="SSF53335">
    <property type="entry name" value="S-adenosyl-L-methionine-dependent methyltransferases"/>
    <property type="match status" value="1"/>
</dbReference>
<dbReference type="InterPro" id="IPR050362">
    <property type="entry name" value="Cation-dep_OMT"/>
</dbReference>
<dbReference type="Pfam" id="PF01596">
    <property type="entry name" value="Methyltransf_3"/>
    <property type="match status" value="1"/>
</dbReference>
<dbReference type="GO" id="GO:0008171">
    <property type="term" value="F:O-methyltransferase activity"/>
    <property type="evidence" value="ECO:0007669"/>
    <property type="project" value="InterPro"/>
</dbReference>
<dbReference type="PANTHER" id="PTHR10509">
    <property type="entry name" value="O-METHYLTRANSFERASE-RELATED"/>
    <property type="match status" value="1"/>
</dbReference>
<evidence type="ECO:0000256" key="2">
    <source>
        <dbReference type="ARBA" id="ARBA00022679"/>
    </source>
</evidence>
<sequence>MRIQVDLSDAIQDYVADVSLREPDLLAELREKTSELPLHLMQISPEQGQFLSLLVKAIGARRTLEVGVFTGYSLLSTALALPADGSVVALDLDEGWAATALEFCERAGVADKVDFRLGDARETLADLLREEGAPGSFDFVFIDADKEGYAEYYEAALKLLRPGGLVVVDNVLWHGAVIDHEVQDSETRALREFNAKLHDDKRVELSLLPFADGLTFALKR</sequence>
<name>D6AEM8_STRFL</name>
<dbReference type="InterPro" id="IPR029063">
    <property type="entry name" value="SAM-dependent_MTases_sf"/>
</dbReference>
<reference evidence="5" key="1">
    <citation type="submission" date="2008-10" db="EMBL/GenBank/DDBJ databases">
        <authorList>
            <person name="Molnar K."/>
        </authorList>
    </citation>
    <scope>NUCLEOTIDE SEQUENCE [LARGE SCALE GENOMIC DNA]</scope>
    <source>
        <strain evidence="5">NRRL 15998</strain>
    </source>
</reference>
<organism evidence="4 5">
    <name type="scientific">Streptomyces filamentosus NRRL 15998</name>
    <dbReference type="NCBI Taxonomy" id="457431"/>
    <lineage>
        <taxon>Bacteria</taxon>
        <taxon>Bacillati</taxon>
        <taxon>Actinomycetota</taxon>
        <taxon>Actinomycetes</taxon>
        <taxon>Kitasatosporales</taxon>
        <taxon>Streptomycetaceae</taxon>
        <taxon>Streptomyces</taxon>
    </lineage>
</organism>
<proteinExistence type="predicted"/>
<dbReference type="Proteomes" id="UP000003986">
    <property type="component" value="Unassembled WGS sequence"/>
</dbReference>
<keyword evidence="3" id="KW-0949">S-adenosyl-L-methionine</keyword>
<dbReference type="CDD" id="cd02440">
    <property type="entry name" value="AdoMet_MTases"/>
    <property type="match status" value="1"/>
</dbReference>
<keyword evidence="1 4" id="KW-0489">Methyltransferase</keyword>
<evidence type="ECO:0000256" key="3">
    <source>
        <dbReference type="ARBA" id="ARBA00022691"/>
    </source>
</evidence>
<dbReference type="PROSITE" id="PS51682">
    <property type="entry name" value="SAM_OMT_I"/>
    <property type="match status" value="1"/>
</dbReference>
<protein>
    <submittedName>
        <fullName evidence="4">O-methyltransferase</fullName>
    </submittedName>
</protein>
<dbReference type="Gene3D" id="3.40.50.150">
    <property type="entry name" value="Vaccinia Virus protein VP39"/>
    <property type="match status" value="1"/>
</dbReference>
<dbReference type="EMBL" id="DS999644">
    <property type="protein sequence ID" value="EFE74754.2"/>
    <property type="molecule type" value="Genomic_DNA"/>
</dbReference>
<keyword evidence="2 4" id="KW-0808">Transferase</keyword>
<gene>
    <name evidence="4" type="ORF">SSGG_02120</name>
</gene>